<evidence type="ECO:0000313" key="2">
    <source>
        <dbReference type="Proteomes" id="UP001498398"/>
    </source>
</evidence>
<protein>
    <submittedName>
        <fullName evidence="1">Uncharacterized protein</fullName>
    </submittedName>
</protein>
<name>A0ABR1K790_9AGAR</name>
<reference evidence="1 2" key="1">
    <citation type="submission" date="2024-01" db="EMBL/GenBank/DDBJ databases">
        <title>A draft genome for the cacao thread blight pathogen Marasmiellus scandens.</title>
        <authorList>
            <person name="Baruah I.K."/>
            <person name="Leung J."/>
            <person name="Bukari Y."/>
            <person name="Amoako-Attah I."/>
            <person name="Meinhardt L.W."/>
            <person name="Bailey B.A."/>
            <person name="Cohen S.P."/>
        </authorList>
    </citation>
    <scope>NUCLEOTIDE SEQUENCE [LARGE SCALE GENOMIC DNA]</scope>
    <source>
        <strain evidence="1 2">GH-19</strain>
    </source>
</reference>
<dbReference type="Proteomes" id="UP001498398">
    <property type="component" value="Unassembled WGS sequence"/>
</dbReference>
<comment type="caution">
    <text evidence="1">The sequence shown here is derived from an EMBL/GenBank/DDBJ whole genome shotgun (WGS) entry which is preliminary data.</text>
</comment>
<accession>A0ABR1K790</accession>
<gene>
    <name evidence="1" type="ORF">VKT23_000619</name>
</gene>
<dbReference type="EMBL" id="JBANRG010000001">
    <property type="protein sequence ID" value="KAK7472504.1"/>
    <property type="molecule type" value="Genomic_DNA"/>
</dbReference>
<evidence type="ECO:0000313" key="1">
    <source>
        <dbReference type="EMBL" id="KAK7472504.1"/>
    </source>
</evidence>
<sequence>MTITLPRVPTRENTRLTNPYHAIKNLALVQQALFWSGWLAWLADCTLNEKE</sequence>
<proteinExistence type="predicted"/>
<keyword evidence="2" id="KW-1185">Reference proteome</keyword>
<organism evidence="1 2">
    <name type="scientific">Marasmiellus scandens</name>
    <dbReference type="NCBI Taxonomy" id="2682957"/>
    <lineage>
        <taxon>Eukaryota</taxon>
        <taxon>Fungi</taxon>
        <taxon>Dikarya</taxon>
        <taxon>Basidiomycota</taxon>
        <taxon>Agaricomycotina</taxon>
        <taxon>Agaricomycetes</taxon>
        <taxon>Agaricomycetidae</taxon>
        <taxon>Agaricales</taxon>
        <taxon>Marasmiineae</taxon>
        <taxon>Omphalotaceae</taxon>
        <taxon>Marasmiellus</taxon>
    </lineage>
</organism>